<dbReference type="WBParaSite" id="nRc.2.0.1.t13021-RA">
    <property type="protein sequence ID" value="nRc.2.0.1.t13021-RA"/>
    <property type="gene ID" value="nRc.2.0.1.g13021"/>
</dbReference>
<comment type="similarity">
    <text evidence="1">Belongs to the BTG family.</text>
</comment>
<dbReference type="InterPro" id="IPR036054">
    <property type="entry name" value="BTG-like_sf"/>
</dbReference>
<reference evidence="4" key="1">
    <citation type="submission" date="2022-11" db="UniProtKB">
        <authorList>
            <consortium name="WormBaseParasite"/>
        </authorList>
    </citation>
    <scope>IDENTIFICATION</scope>
</reference>
<dbReference type="InterPro" id="IPR002087">
    <property type="entry name" value="Anti_prolifrtn"/>
</dbReference>
<evidence type="ECO:0000256" key="1">
    <source>
        <dbReference type="ARBA" id="ARBA00007989"/>
    </source>
</evidence>
<dbReference type="Pfam" id="PF07742">
    <property type="entry name" value="BTG"/>
    <property type="match status" value="1"/>
</dbReference>
<evidence type="ECO:0000313" key="4">
    <source>
        <dbReference type="WBParaSite" id="nRc.2.0.1.t13021-RA"/>
    </source>
</evidence>
<protein>
    <submittedName>
        <fullName evidence="4">Anti-proliferative protein domain-containing protein</fullName>
    </submittedName>
</protein>
<evidence type="ECO:0000313" key="3">
    <source>
        <dbReference type="Proteomes" id="UP000887565"/>
    </source>
</evidence>
<dbReference type="SUPFAM" id="SSF160696">
    <property type="entry name" value="BTG domain-like"/>
    <property type="match status" value="1"/>
</dbReference>
<keyword evidence="3" id="KW-1185">Reference proteome</keyword>
<accession>A0A915IFQ6</accession>
<organism evidence="3 4">
    <name type="scientific">Romanomermis culicivorax</name>
    <name type="common">Nematode worm</name>
    <dbReference type="NCBI Taxonomy" id="13658"/>
    <lineage>
        <taxon>Eukaryota</taxon>
        <taxon>Metazoa</taxon>
        <taxon>Ecdysozoa</taxon>
        <taxon>Nematoda</taxon>
        <taxon>Enoplea</taxon>
        <taxon>Dorylaimia</taxon>
        <taxon>Mermithida</taxon>
        <taxon>Mermithoidea</taxon>
        <taxon>Mermithidae</taxon>
        <taxon>Romanomermis</taxon>
    </lineage>
</organism>
<sequence>MGIDSAVNLLTKYFLKWIRDELTVWVDPGEVTFRIGERGQATVIYNSADPNSVTLNRMLTQNLTSNADGTGLRVNFAPALWNNAQPLMSTPLNSQNQ</sequence>
<name>A0A915IFQ6_ROMCU</name>
<proteinExistence type="inferred from homology"/>
<evidence type="ECO:0000259" key="2">
    <source>
        <dbReference type="Pfam" id="PF07742"/>
    </source>
</evidence>
<dbReference type="AlphaFoldDB" id="A0A915IFQ6"/>
<dbReference type="Gene3D" id="3.90.640.90">
    <property type="entry name" value="Anti-proliferative protein, N-terminal domain"/>
    <property type="match status" value="1"/>
</dbReference>
<dbReference type="Proteomes" id="UP000887565">
    <property type="component" value="Unplaced"/>
</dbReference>
<feature type="domain" description="Anti-proliferative protein" evidence="2">
    <location>
        <begin position="8"/>
        <end position="45"/>
    </location>
</feature>